<dbReference type="GO" id="GO:0004325">
    <property type="term" value="F:ferrochelatase activity"/>
    <property type="evidence" value="ECO:0007669"/>
    <property type="project" value="InterPro"/>
</dbReference>
<organism evidence="2 3">
    <name type="scientific">Lunasporangiospora selenospora</name>
    <dbReference type="NCBI Taxonomy" id="979761"/>
    <lineage>
        <taxon>Eukaryota</taxon>
        <taxon>Fungi</taxon>
        <taxon>Fungi incertae sedis</taxon>
        <taxon>Mucoromycota</taxon>
        <taxon>Mortierellomycotina</taxon>
        <taxon>Mortierellomycetes</taxon>
        <taxon>Mortierellales</taxon>
        <taxon>Mortierellaceae</taxon>
        <taxon>Lunasporangiospora</taxon>
    </lineage>
</organism>
<keyword evidence="3" id="KW-1185">Reference proteome</keyword>
<name>A0A9P6EP52_9FUNG</name>
<dbReference type="GO" id="GO:0005739">
    <property type="term" value="C:mitochondrion"/>
    <property type="evidence" value="ECO:0007669"/>
    <property type="project" value="TreeGrafter"/>
</dbReference>
<comment type="similarity">
    <text evidence="1">Belongs to the ferrochelatase family.</text>
</comment>
<evidence type="ECO:0000256" key="1">
    <source>
        <dbReference type="RuleBase" id="RU004185"/>
    </source>
</evidence>
<dbReference type="PANTHER" id="PTHR11108:SF1">
    <property type="entry name" value="FERROCHELATASE, MITOCHONDRIAL"/>
    <property type="match status" value="1"/>
</dbReference>
<evidence type="ECO:0000313" key="3">
    <source>
        <dbReference type="Proteomes" id="UP000780801"/>
    </source>
</evidence>
<dbReference type="SUPFAM" id="SSF53800">
    <property type="entry name" value="Chelatase"/>
    <property type="match status" value="1"/>
</dbReference>
<gene>
    <name evidence="2" type="ORF">BGW38_010520</name>
</gene>
<proteinExistence type="inferred from homology"/>
<comment type="caution">
    <text evidence="2">The sequence shown here is derived from an EMBL/GenBank/DDBJ whole genome shotgun (WGS) entry which is preliminary data.</text>
</comment>
<dbReference type="AlphaFoldDB" id="A0A9P6EP52"/>
<reference evidence="2" key="1">
    <citation type="journal article" date="2020" name="Fungal Divers.">
        <title>Resolving the Mortierellaceae phylogeny through synthesis of multi-gene phylogenetics and phylogenomics.</title>
        <authorList>
            <person name="Vandepol N."/>
            <person name="Liber J."/>
            <person name="Desiro A."/>
            <person name="Na H."/>
            <person name="Kennedy M."/>
            <person name="Barry K."/>
            <person name="Grigoriev I.V."/>
            <person name="Miller A.N."/>
            <person name="O'Donnell K."/>
            <person name="Stajich J.E."/>
            <person name="Bonito G."/>
        </authorList>
    </citation>
    <scope>NUCLEOTIDE SEQUENCE</scope>
    <source>
        <strain evidence="2">KOD1015</strain>
    </source>
</reference>
<dbReference type="GO" id="GO:0006783">
    <property type="term" value="P:heme biosynthetic process"/>
    <property type="evidence" value="ECO:0007669"/>
    <property type="project" value="InterPro"/>
</dbReference>
<dbReference type="OrthoDB" id="1323at2759"/>
<dbReference type="CDD" id="cd03411">
    <property type="entry name" value="Ferrochelatase_N"/>
    <property type="match status" value="1"/>
</dbReference>
<protein>
    <submittedName>
        <fullName evidence="2">Uncharacterized protein</fullName>
    </submittedName>
</protein>
<dbReference type="Proteomes" id="UP000780801">
    <property type="component" value="Unassembled WGS sequence"/>
</dbReference>
<sequence length="131" mass="14891">MNLGGPGKQEEVHNFLLRLFSDGDLIPLPFQKYAAQVIAKRRTPKIMEQYKEIGGGSPIRKWTEEQGRKMTELLDKISPETEIPSRQAPQTRALTICIVPAPHKHYIAFRYADPLTFEALEEMKADGVERA</sequence>
<dbReference type="Pfam" id="PF00762">
    <property type="entry name" value="Ferrochelatase"/>
    <property type="match status" value="1"/>
</dbReference>
<dbReference type="PANTHER" id="PTHR11108">
    <property type="entry name" value="FERROCHELATASE"/>
    <property type="match status" value="1"/>
</dbReference>
<dbReference type="InterPro" id="IPR001015">
    <property type="entry name" value="Ferrochelatase"/>
</dbReference>
<dbReference type="InterPro" id="IPR033659">
    <property type="entry name" value="Ferrochelatase_N"/>
</dbReference>
<evidence type="ECO:0000313" key="2">
    <source>
        <dbReference type="EMBL" id="KAF9532450.1"/>
    </source>
</evidence>
<accession>A0A9P6EP52</accession>
<feature type="non-terminal residue" evidence="2">
    <location>
        <position position="1"/>
    </location>
</feature>
<dbReference type="EMBL" id="JAABOA010008572">
    <property type="protein sequence ID" value="KAF9532450.1"/>
    <property type="molecule type" value="Genomic_DNA"/>
</dbReference>
<dbReference type="Gene3D" id="3.40.50.1400">
    <property type="match status" value="1"/>
</dbReference>